<dbReference type="OrthoDB" id="1630099at2759"/>
<evidence type="ECO:0000313" key="2">
    <source>
        <dbReference type="EMBL" id="KAG6390019.1"/>
    </source>
</evidence>
<name>A0A8X8W8Y2_SALSN</name>
<feature type="region of interest" description="Disordered" evidence="1">
    <location>
        <begin position="974"/>
        <end position="1029"/>
    </location>
</feature>
<feature type="compositionally biased region" description="Polar residues" evidence="1">
    <location>
        <begin position="226"/>
        <end position="243"/>
    </location>
</feature>
<dbReference type="PANTHER" id="PTHR31267">
    <property type="entry name" value="DENTIN SIALOPHOSPHOPROTEIN-LIKE PROTEIN"/>
    <property type="match status" value="1"/>
</dbReference>
<feature type="compositionally biased region" description="Basic and acidic residues" evidence="1">
    <location>
        <begin position="1"/>
        <end position="11"/>
    </location>
</feature>
<comment type="caution">
    <text evidence="2">The sequence shown here is derived from an EMBL/GenBank/DDBJ whole genome shotgun (WGS) entry which is preliminary data.</text>
</comment>
<sequence length="1789" mass="194680">MPGNEFGDRVHNFFAQDNSPQGQHQSHGLDGNWPVSNSNFWVGSPRPVDVLNSSTKNYSGQNPEIDRGLSGYPAHSANGLNFPQPNLRPDFSRSQPLNEQQYSNGYMYGNQYPQGRQNEGNFRELDAYSDQRHLLPSRDLPVHELHRISGHEQLPKASDRSGTSVSPVSFDLFGGQQQMNHHQQASMLQALQRQQSGFNDRQQLQQQLVIRKMEELQRQQQLQQLDSRPQTPINQAPQVTKQASGSQSSLFNSSPNSDALRNPWTAEPGTNWLGRGSAAMQESPGGTTFLPNLGQTHRLMDMVHQQDDQSLYGVPVSNPRGLAMNQYSPMVTERSSTPQMPISGNSLLSNQHNFLPDRLTRPEGTSISRQNYQNETNEHGSSQSLNTGIMNIGFQQQVNSLQNNASHQDHARRQELSTLSETSQERYPMHVTSPQNEVTLDPAEEKILYGSDDNIWSAFGKLPSISAEAGNLFDSSSGISNGAPSLQSGSWSALMQSAVAETSTADVGPQEEWSGLNYHNNDGSSANQSPLIHNGNVKQSSLPNDRVHISSATGTESIRSSESLRLMGLNQHGHTSQEQPSEAAATDVSQRFGQAVAGTSKWLNHSQVQNQFGGESDIHGNALGNAVGAERNGKNFFADWPPGQGGTKRQPNGGNALAVVAPAGDRSLNAHDAEKVPQNQNNQVKSMQGQMADGGSLWKPSPLTSAVEFGSVRSMSGNHQVNKSKGDLGFHNAATSAANSFNMVAGDGANPFAQNNYLLNQWKHASPSTKSPGGESLGRMMDQVKDQNQGSWKSSDHDEMRNYDRENCAMKENSNDSHRSNLSNHASGSFRETGPTDAIDSRSLSSGKQKSSNPLAKKGSAPRKFQYHPMGNLDDDAGSTHGLKQHSQAQATPVHSAHAHFGQLKLFGQVPRNSAEKGELPKDNKRLDKESSGGSFTGYAAGTSNLFSQSFDSSTNKASSPRQNMLELLHKVDVSSQPPEAENSDGSAGHLQRSQSSFSKGFGLQLGPPSQLLLIPDPSPSQNAQSMENATRNSLAGIGMGEKSMHMVSSLQSRQFPNEKSQMEYENNTSAGRRHPGIGNSVGKGSGNYHSALTSDTPYMRSQLQSKQATRPSTRPAVNQHIDTSFSYSTSLSMERGSTDTVLPDTSGNLQRNSLPSSGGTGQQSSPYDVQEIGPAGTASSRDQMCNSQHFGMSGISRQGSSGQVLQTMRSNVPTPQHPSVTQYPKGLTNIHELPQPNILESSSRGDLDVGKGRHIFPKSTAIHVHASIGADEKEQRLKERSGQFLSASKTEVPLGIASSEKNHLDDSPANSASTQKDIEDFGRSLKPNTFSNENFALLNQMRVLKHAESDPSLRFSKRLKGPESIHDIHQSHLVTEKQNQDDFRNSLDSSSGIPPEDSRMVTFSTPSDMLQRNTLPHGNAAPEDVEVVTALHDSRSKPPADPSAVRAEHHMVSPQMAPSWFNQYGSFKNGPLPMQNIRHAMSSRPEELPFAPGTSSSAMDTPYLEEKMTATPVEAYVSDSLKSSAPTVKINEHVSSPPSMQMNATGQQQVILRPKKRKSATSELLSWYNEITHCSLSPSILSVVEANWTEATNSLAEKVEDDIDLIEDGPPLLRSKRRLILTAQLMQQLFPPPPATVLSADAISDYESVAYAVSRVTLGDACSALSTSSNLGSPPHDIASHVAKGKLNSDPHFAKVIEEFLGKAGKLENDFLRPERTTSILDLRLECQDLEKFSVINRFARFHGRGQTDNAETSTDATAAMQKPCAQKYVTAVPMPRSLPDRVQCLSL</sequence>
<organism evidence="2">
    <name type="scientific">Salvia splendens</name>
    <name type="common">Scarlet sage</name>
    <dbReference type="NCBI Taxonomy" id="180675"/>
    <lineage>
        <taxon>Eukaryota</taxon>
        <taxon>Viridiplantae</taxon>
        <taxon>Streptophyta</taxon>
        <taxon>Embryophyta</taxon>
        <taxon>Tracheophyta</taxon>
        <taxon>Spermatophyta</taxon>
        <taxon>Magnoliopsida</taxon>
        <taxon>eudicotyledons</taxon>
        <taxon>Gunneridae</taxon>
        <taxon>Pentapetalae</taxon>
        <taxon>asterids</taxon>
        <taxon>lamiids</taxon>
        <taxon>Lamiales</taxon>
        <taxon>Lamiaceae</taxon>
        <taxon>Nepetoideae</taxon>
        <taxon>Mentheae</taxon>
        <taxon>Salviinae</taxon>
        <taxon>Salvia</taxon>
        <taxon>Salvia subgen. Calosphace</taxon>
        <taxon>core Calosphace</taxon>
    </lineage>
</organism>
<feature type="region of interest" description="Disordered" evidence="1">
    <location>
        <begin position="914"/>
        <end position="936"/>
    </location>
</feature>
<feature type="compositionally biased region" description="Polar residues" evidence="1">
    <location>
        <begin position="517"/>
        <end position="543"/>
    </location>
</feature>
<feature type="compositionally biased region" description="Low complexity" evidence="1">
    <location>
        <begin position="1154"/>
        <end position="1167"/>
    </location>
</feature>
<feature type="region of interest" description="Disordered" evidence="1">
    <location>
        <begin position="151"/>
        <end position="171"/>
    </location>
</feature>
<feature type="compositionally biased region" description="Basic and acidic residues" evidence="1">
    <location>
        <begin position="1375"/>
        <end position="1386"/>
    </location>
</feature>
<feature type="region of interest" description="Disordered" evidence="1">
    <location>
        <begin position="220"/>
        <end position="288"/>
    </location>
</feature>
<proteinExistence type="predicted"/>
<dbReference type="EMBL" id="PNBA02000020">
    <property type="protein sequence ID" value="KAG6390019.1"/>
    <property type="molecule type" value="Genomic_DNA"/>
</dbReference>
<feature type="compositionally biased region" description="Low complexity" evidence="1">
    <location>
        <begin position="1003"/>
        <end position="1014"/>
    </location>
</feature>
<evidence type="ECO:0000313" key="3">
    <source>
        <dbReference type="Proteomes" id="UP000298416"/>
    </source>
</evidence>
<feature type="compositionally biased region" description="Polar residues" evidence="1">
    <location>
        <begin position="1139"/>
        <end position="1153"/>
    </location>
</feature>
<reference evidence="2" key="2">
    <citation type="submission" date="2020-08" db="EMBL/GenBank/DDBJ databases">
        <title>Plant Genome Project.</title>
        <authorList>
            <person name="Zhang R.-G."/>
        </authorList>
    </citation>
    <scope>NUCLEOTIDE SEQUENCE</scope>
    <source>
        <strain evidence="2">Huo1</strain>
        <tissue evidence="2">Leaf</tissue>
    </source>
</reference>
<feature type="region of interest" description="Disordered" evidence="1">
    <location>
        <begin position="1375"/>
        <end position="1400"/>
    </location>
</feature>
<gene>
    <name evidence="2" type="ORF">SASPL_151497</name>
</gene>
<accession>A0A8X8W8Y2</accession>
<feature type="region of interest" description="Disordered" evidence="1">
    <location>
        <begin position="1"/>
        <end position="32"/>
    </location>
</feature>
<feature type="compositionally biased region" description="Polar residues" evidence="1">
    <location>
        <begin position="1047"/>
        <end position="1071"/>
    </location>
</feature>
<feature type="compositionally biased region" description="Polar residues" evidence="1">
    <location>
        <begin position="1020"/>
        <end position="1029"/>
    </location>
</feature>
<feature type="compositionally biased region" description="Low complexity" evidence="1">
    <location>
        <begin position="841"/>
        <end position="852"/>
    </location>
</feature>
<protein>
    <submittedName>
        <fullName evidence="2">Uncharacterized protein</fullName>
    </submittedName>
</protein>
<evidence type="ECO:0000256" key="1">
    <source>
        <dbReference type="SAM" id="MobiDB-lite"/>
    </source>
</evidence>
<keyword evidence="3" id="KW-1185">Reference proteome</keyword>
<feature type="region of interest" description="Disordered" evidence="1">
    <location>
        <begin position="54"/>
        <end position="118"/>
    </location>
</feature>
<feature type="compositionally biased region" description="Polar residues" evidence="1">
    <location>
        <begin position="15"/>
        <end position="26"/>
    </location>
</feature>
<feature type="region of interest" description="Disordered" evidence="1">
    <location>
        <begin position="1046"/>
        <end position="1185"/>
    </location>
</feature>
<dbReference type="Proteomes" id="UP000298416">
    <property type="component" value="Unassembled WGS sequence"/>
</dbReference>
<feature type="region of interest" description="Disordered" evidence="1">
    <location>
        <begin position="502"/>
        <end position="547"/>
    </location>
</feature>
<reference evidence="2" key="1">
    <citation type="submission" date="2018-01" db="EMBL/GenBank/DDBJ databases">
        <authorList>
            <person name="Mao J.F."/>
        </authorList>
    </citation>
    <scope>NUCLEOTIDE SEQUENCE</scope>
    <source>
        <strain evidence="2">Huo1</strain>
        <tissue evidence="2">Leaf</tissue>
    </source>
</reference>
<feature type="compositionally biased region" description="Polar residues" evidence="1">
    <location>
        <begin position="1088"/>
        <end position="1133"/>
    </location>
</feature>
<dbReference type="PANTHER" id="PTHR31267:SF2">
    <property type="entry name" value="EXPRESSED PROTEIN"/>
    <property type="match status" value="1"/>
</dbReference>
<feature type="region of interest" description="Disordered" evidence="1">
    <location>
        <begin position="811"/>
        <end position="896"/>
    </location>
</feature>
<feature type="compositionally biased region" description="Low complexity" evidence="1">
    <location>
        <begin position="244"/>
        <end position="257"/>
    </location>
</feature>
<feature type="compositionally biased region" description="Polar residues" evidence="1">
    <location>
        <begin position="92"/>
        <end position="104"/>
    </location>
</feature>
<feature type="compositionally biased region" description="Basic and acidic residues" evidence="1">
    <location>
        <begin position="914"/>
        <end position="931"/>
    </location>
</feature>